<dbReference type="NCBIfam" id="NF033876">
    <property type="entry name" value="flagella_HExxH"/>
    <property type="match status" value="1"/>
</dbReference>
<dbReference type="PRINTS" id="PR00207">
    <property type="entry name" value="FLAGELLIN"/>
</dbReference>
<keyword evidence="4" id="KW-0964">Secreted</keyword>
<dbReference type="RefSeq" id="WP_170840699.1">
    <property type="nucleotide sequence ID" value="NZ_FOHE01000005.1"/>
</dbReference>
<feature type="domain" description="Flagellin C-terminal" evidence="6">
    <location>
        <begin position="514"/>
        <end position="598"/>
    </location>
</feature>
<feature type="domain" description="Flagellin N-terminal" evidence="5">
    <location>
        <begin position="3"/>
        <end position="137"/>
    </location>
</feature>
<evidence type="ECO:0000313" key="7">
    <source>
        <dbReference type="EMBL" id="SET07793.1"/>
    </source>
</evidence>
<proteinExistence type="inferred from homology"/>
<dbReference type="Gene3D" id="1.20.1330.10">
    <property type="entry name" value="f41 fragment of flagellin, N-terminal domain"/>
    <property type="match status" value="2"/>
</dbReference>
<dbReference type="PANTHER" id="PTHR42792">
    <property type="entry name" value="FLAGELLIN"/>
    <property type="match status" value="1"/>
</dbReference>
<dbReference type="GO" id="GO:0009288">
    <property type="term" value="C:bacterial-type flagellum"/>
    <property type="evidence" value="ECO:0007669"/>
    <property type="project" value="UniProtKB-SubCell"/>
</dbReference>
<dbReference type="Pfam" id="PF00669">
    <property type="entry name" value="Flagellin_N"/>
    <property type="match status" value="1"/>
</dbReference>
<dbReference type="InterPro" id="IPR001492">
    <property type="entry name" value="Flagellin"/>
</dbReference>
<dbReference type="EMBL" id="FOHE01000005">
    <property type="protein sequence ID" value="SET07793.1"/>
    <property type="molecule type" value="Genomic_DNA"/>
</dbReference>
<comment type="function">
    <text evidence="4">Flagellin is the subunit protein which polymerizes to form the filaments of bacterial flagella.</text>
</comment>
<dbReference type="Pfam" id="PF00700">
    <property type="entry name" value="Flagellin_C"/>
    <property type="match status" value="1"/>
</dbReference>
<keyword evidence="8" id="KW-1185">Reference proteome</keyword>
<evidence type="ECO:0000259" key="5">
    <source>
        <dbReference type="Pfam" id="PF00669"/>
    </source>
</evidence>
<accession>A0A1I0BNB8</accession>
<dbReference type="STRING" id="930131.SAMN05216389_10579"/>
<dbReference type="InterPro" id="IPR046358">
    <property type="entry name" value="Flagellin_C"/>
</dbReference>
<dbReference type="AlphaFoldDB" id="A0A1I0BNB8"/>
<evidence type="ECO:0000256" key="3">
    <source>
        <dbReference type="ARBA" id="ARBA00023143"/>
    </source>
</evidence>
<dbReference type="InterPro" id="IPR001029">
    <property type="entry name" value="Flagellin_N"/>
</dbReference>
<keyword evidence="7" id="KW-0969">Cilium</keyword>
<evidence type="ECO:0000256" key="2">
    <source>
        <dbReference type="ARBA" id="ARBA00020110"/>
    </source>
</evidence>
<organism evidence="7 8">
    <name type="scientific">Oceanobacillus limi</name>
    <dbReference type="NCBI Taxonomy" id="930131"/>
    <lineage>
        <taxon>Bacteria</taxon>
        <taxon>Bacillati</taxon>
        <taxon>Bacillota</taxon>
        <taxon>Bacilli</taxon>
        <taxon>Bacillales</taxon>
        <taxon>Bacillaceae</taxon>
        <taxon>Oceanobacillus</taxon>
    </lineage>
</organism>
<gene>
    <name evidence="7" type="ORF">SAMN05216389_10579</name>
</gene>
<dbReference type="GO" id="GO:0005576">
    <property type="term" value="C:extracellular region"/>
    <property type="evidence" value="ECO:0007669"/>
    <property type="project" value="UniProtKB-SubCell"/>
</dbReference>
<sequence length="599" mass="64991">MIINHNIPSLKTTNQLSKNNQTVSKALQNLSSGMRINQAADDAAGLSISEKMRAQIRGLKQASRNIQDAISLVQTAEGGLNEVHALLQRGRELGVQAANGTLTEGDREAIQAEVSQILNEIDNIAGNTEFNGKNLLGNGSSTPVSVDGGGTTTGGAIPPLTADTITTTEEQEIIDSLKEYMLQESEKMVENYFGITADDADIAIYIDDTMDGGTLAYVSYYIGADGKGESVELHMNKDAFFDENTFIENDRVVAHEMTHAIMARSMNFAAMPKWFKEGAAEFIHGGDERLEADIYWDGKQSIIDSIGDGTDASWGQQSIDYSTGYVAVRYLHDRIKEAGGSGIKDVMQYLNNNLDAILDDALKNISNGSYAGGLTDFISDYKANGVQYINDHIDLTNEDTGAIGGLDADGGSVKTDITVVADSSSPTDDPLSYFNEIWPNTSGDAATTTSAAYVRLVQQKIYRVNHATSNQDPLTIQLGANTDQSLQVKRSNVHTTNLRIHAVDMVNRAEDAITSMDRAIQMVSNERSRYGAIQNRLEHSFNVTQISSENLTAAESRVRDAEMAAEMMDFTKGNIIVQAAQAMLAQSNQLPQGVLQLLR</sequence>
<comment type="subcellular location">
    <subcellularLocation>
        <location evidence="4">Secreted</location>
    </subcellularLocation>
    <subcellularLocation>
        <location evidence="4">Bacterial flagellum</location>
    </subcellularLocation>
</comment>
<dbReference type="PANTHER" id="PTHR42792:SF2">
    <property type="entry name" value="FLAGELLIN"/>
    <property type="match status" value="1"/>
</dbReference>
<dbReference type="Gene3D" id="6.10.10.10">
    <property type="entry name" value="Flagellar export chaperone, C-terminal domain"/>
    <property type="match status" value="1"/>
</dbReference>
<reference evidence="7 8" key="1">
    <citation type="submission" date="2016-10" db="EMBL/GenBank/DDBJ databases">
        <authorList>
            <person name="de Groot N.N."/>
        </authorList>
    </citation>
    <scope>NUCLEOTIDE SEQUENCE [LARGE SCALE GENOMIC DNA]</scope>
    <source>
        <strain evidence="7 8">IBRC-M 10780</strain>
    </source>
</reference>
<keyword evidence="7" id="KW-0282">Flagellum</keyword>
<comment type="similarity">
    <text evidence="1 4">Belongs to the bacterial flagellin family.</text>
</comment>
<dbReference type="Gene3D" id="1.10.390.20">
    <property type="match status" value="1"/>
</dbReference>
<evidence type="ECO:0000256" key="1">
    <source>
        <dbReference type="ARBA" id="ARBA00005709"/>
    </source>
</evidence>
<evidence type="ECO:0000256" key="4">
    <source>
        <dbReference type="RuleBase" id="RU362073"/>
    </source>
</evidence>
<dbReference type="InterPro" id="IPR042187">
    <property type="entry name" value="Flagellin_C_sub2"/>
</dbReference>
<dbReference type="Proteomes" id="UP000198618">
    <property type="component" value="Unassembled WGS sequence"/>
</dbReference>
<evidence type="ECO:0000313" key="8">
    <source>
        <dbReference type="Proteomes" id="UP000198618"/>
    </source>
</evidence>
<dbReference type="SUPFAM" id="SSF64518">
    <property type="entry name" value="Phase 1 flagellin"/>
    <property type="match status" value="1"/>
</dbReference>
<name>A0A1I0BNB8_9BACI</name>
<evidence type="ECO:0000259" key="6">
    <source>
        <dbReference type="Pfam" id="PF00700"/>
    </source>
</evidence>
<keyword evidence="7" id="KW-0966">Cell projection</keyword>
<protein>
    <recommendedName>
        <fullName evidence="2 4">Flagellin</fullName>
    </recommendedName>
</protein>
<dbReference type="GO" id="GO:0005198">
    <property type="term" value="F:structural molecule activity"/>
    <property type="evidence" value="ECO:0007669"/>
    <property type="project" value="UniProtKB-UniRule"/>
</dbReference>
<keyword evidence="3 4" id="KW-0975">Bacterial flagellum</keyword>